<dbReference type="Proteomes" id="UP001194469">
    <property type="component" value="Unassembled WGS sequence"/>
</dbReference>
<dbReference type="Gene3D" id="1.25.40.10">
    <property type="entry name" value="Tetratricopeptide repeat domain"/>
    <property type="match status" value="2"/>
</dbReference>
<evidence type="ECO:0000313" key="1">
    <source>
        <dbReference type="EMBL" id="MBG3877739.1"/>
    </source>
</evidence>
<keyword evidence="2" id="KW-1185">Reference proteome</keyword>
<accession>A0ABS0J5U3</accession>
<dbReference type="InterPro" id="IPR011990">
    <property type="entry name" value="TPR-like_helical_dom_sf"/>
</dbReference>
<comment type="caution">
    <text evidence="1">The sequence shown here is derived from an EMBL/GenBank/DDBJ whole genome shotgun (WGS) entry which is preliminary data.</text>
</comment>
<protein>
    <submittedName>
        <fullName evidence="1">Sel1 repeat family protein</fullName>
    </submittedName>
</protein>
<organism evidence="1 2">
    <name type="scientific">Nitratidesulfovibrio oxamicus</name>
    <dbReference type="NCBI Taxonomy" id="32016"/>
    <lineage>
        <taxon>Bacteria</taxon>
        <taxon>Pseudomonadati</taxon>
        <taxon>Thermodesulfobacteriota</taxon>
        <taxon>Desulfovibrionia</taxon>
        <taxon>Desulfovibrionales</taxon>
        <taxon>Desulfovibrionaceae</taxon>
        <taxon>Nitratidesulfovibrio</taxon>
    </lineage>
</organism>
<dbReference type="InterPro" id="IPR050767">
    <property type="entry name" value="Sel1_AlgK"/>
</dbReference>
<dbReference type="RefSeq" id="WP_196609821.1">
    <property type="nucleotide sequence ID" value="NZ_VRYY01000359.1"/>
</dbReference>
<name>A0ABS0J5U3_9BACT</name>
<dbReference type="PANTHER" id="PTHR11102:SF160">
    <property type="entry name" value="ERAD-ASSOCIATED E3 UBIQUITIN-PROTEIN LIGASE COMPONENT HRD3"/>
    <property type="match status" value="1"/>
</dbReference>
<dbReference type="EMBL" id="VRYY01000359">
    <property type="protein sequence ID" value="MBG3877739.1"/>
    <property type="molecule type" value="Genomic_DNA"/>
</dbReference>
<dbReference type="SUPFAM" id="SSF81901">
    <property type="entry name" value="HCP-like"/>
    <property type="match status" value="2"/>
</dbReference>
<evidence type="ECO:0000313" key="2">
    <source>
        <dbReference type="Proteomes" id="UP001194469"/>
    </source>
</evidence>
<sequence length="228" mass="24903">MAEAGDASAQFNLGMLYYEGNGVAQDFTKAAQWLGRAAKAEHHEALNFYGVLHATGKGVAQDFGKALELFRKADKCGYNCEPVYDDLPTDFRDKQFGMELVAAKRDFVRKARLLAAEARCNVGLAYHGEATDATSRKVARELFLSAATLGNGKAMHLLGTMCRDGAGVPASEVRAYMWFDLAVTAGFAKAGDARRELIDRMKDKDVARAEKLAARWLRCFPLPEGAAQ</sequence>
<dbReference type="PANTHER" id="PTHR11102">
    <property type="entry name" value="SEL-1-LIKE PROTEIN"/>
    <property type="match status" value="1"/>
</dbReference>
<proteinExistence type="predicted"/>
<gene>
    <name evidence="1" type="ORF">FVW20_12130</name>
</gene>
<dbReference type="InterPro" id="IPR006597">
    <property type="entry name" value="Sel1-like"/>
</dbReference>
<dbReference type="Pfam" id="PF08238">
    <property type="entry name" value="Sel1"/>
    <property type="match status" value="4"/>
</dbReference>
<dbReference type="SMART" id="SM00671">
    <property type="entry name" value="SEL1"/>
    <property type="match status" value="4"/>
</dbReference>
<reference evidence="1 2" key="1">
    <citation type="submission" date="2019-08" db="EMBL/GenBank/DDBJ databases">
        <authorList>
            <person name="Luo N."/>
        </authorList>
    </citation>
    <scope>NUCLEOTIDE SEQUENCE [LARGE SCALE GENOMIC DNA]</scope>
    <source>
        <strain evidence="1 2">NCIMB 9442</strain>
    </source>
</reference>